<dbReference type="Gene3D" id="1.10.10.10">
    <property type="entry name" value="Winged helix-like DNA-binding domain superfamily/Winged helix DNA-binding domain"/>
    <property type="match status" value="1"/>
</dbReference>
<feature type="domain" description="HTH gntR-type" evidence="4">
    <location>
        <begin position="29"/>
        <end position="97"/>
    </location>
</feature>
<dbReference type="PROSITE" id="PS50949">
    <property type="entry name" value="HTH_GNTR"/>
    <property type="match status" value="1"/>
</dbReference>
<accession>A0A2N3PY22</accession>
<organism evidence="5 6">
    <name type="scientific">Telmatospirillum siberiense</name>
    <dbReference type="NCBI Taxonomy" id="382514"/>
    <lineage>
        <taxon>Bacteria</taxon>
        <taxon>Pseudomonadati</taxon>
        <taxon>Pseudomonadota</taxon>
        <taxon>Alphaproteobacteria</taxon>
        <taxon>Rhodospirillales</taxon>
        <taxon>Rhodospirillaceae</taxon>
        <taxon>Telmatospirillum</taxon>
    </lineage>
</organism>
<dbReference type="GO" id="GO:0003677">
    <property type="term" value="F:DNA binding"/>
    <property type="evidence" value="ECO:0007669"/>
    <property type="project" value="UniProtKB-KW"/>
</dbReference>
<evidence type="ECO:0000313" key="6">
    <source>
        <dbReference type="Proteomes" id="UP000233293"/>
    </source>
</evidence>
<dbReference type="Gene3D" id="1.20.120.530">
    <property type="entry name" value="GntR ligand-binding domain-like"/>
    <property type="match status" value="1"/>
</dbReference>
<keyword evidence="1" id="KW-0805">Transcription regulation</keyword>
<dbReference type="PRINTS" id="PR00035">
    <property type="entry name" value="HTHGNTR"/>
</dbReference>
<evidence type="ECO:0000256" key="1">
    <source>
        <dbReference type="ARBA" id="ARBA00023015"/>
    </source>
</evidence>
<dbReference type="SMART" id="SM00345">
    <property type="entry name" value="HTH_GNTR"/>
    <property type="match status" value="1"/>
</dbReference>
<dbReference type="Pfam" id="PF07729">
    <property type="entry name" value="FCD"/>
    <property type="match status" value="1"/>
</dbReference>
<dbReference type="InterPro" id="IPR008920">
    <property type="entry name" value="TF_FadR/GntR_C"/>
</dbReference>
<dbReference type="SUPFAM" id="SSF46785">
    <property type="entry name" value="Winged helix' DNA-binding domain"/>
    <property type="match status" value="1"/>
</dbReference>
<protein>
    <submittedName>
        <fullName evidence="5">GntR family transcriptional regulator</fullName>
    </submittedName>
</protein>
<name>A0A2N3PY22_9PROT</name>
<keyword evidence="2" id="KW-0238">DNA-binding</keyword>
<dbReference type="GO" id="GO:0003700">
    <property type="term" value="F:DNA-binding transcription factor activity"/>
    <property type="evidence" value="ECO:0007669"/>
    <property type="project" value="InterPro"/>
</dbReference>
<evidence type="ECO:0000256" key="3">
    <source>
        <dbReference type="ARBA" id="ARBA00023163"/>
    </source>
</evidence>
<dbReference type="PANTHER" id="PTHR43537">
    <property type="entry name" value="TRANSCRIPTIONAL REGULATOR, GNTR FAMILY"/>
    <property type="match status" value="1"/>
</dbReference>
<evidence type="ECO:0000313" key="5">
    <source>
        <dbReference type="EMBL" id="PKU25307.1"/>
    </source>
</evidence>
<evidence type="ECO:0000256" key="2">
    <source>
        <dbReference type="ARBA" id="ARBA00023125"/>
    </source>
</evidence>
<dbReference type="SMART" id="SM00895">
    <property type="entry name" value="FCD"/>
    <property type="match status" value="1"/>
</dbReference>
<dbReference type="InterPro" id="IPR011711">
    <property type="entry name" value="GntR_C"/>
</dbReference>
<evidence type="ECO:0000259" key="4">
    <source>
        <dbReference type="PROSITE" id="PS50949"/>
    </source>
</evidence>
<proteinExistence type="predicted"/>
<reference evidence="6" key="1">
    <citation type="submission" date="2017-12" db="EMBL/GenBank/DDBJ databases">
        <title>Draft genome sequence of Telmatospirillum siberiense 26-4b1T, an acidotolerant peatland alphaproteobacterium potentially involved in sulfur cycling.</title>
        <authorList>
            <person name="Hausmann B."/>
            <person name="Pjevac P."/>
            <person name="Schreck K."/>
            <person name="Herbold C.W."/>
            <person name="Daims H."/>
            <person name="Wagner M."/>
            <person name="Pester M."/>
            <person name="Loy A."/>
        </authorList>
    </citation>
    <scope>NUCLEOTIDE SEQUENCE [LARGE SCALE GENOMIC DNA]</scope>
    <source>
        <strain evidence="6">26-4b1</strain>
    </source>
</reference>
<dbReference type="SUPFAM" id="SSF48008">
    <property type="entry name" value="GntR ligand-binding domain-like"/>
    <property type="match status" value="1"/>
</dbReference>
<dbReference type="InterPro" id="IPR000524">
    <property type="entry name" value="Tscrpt_reg_HTH_GntR"/>
</dbReference>
<sequence length="255" mass="27143">MRFRTPFPIVRAIAGRPRMAGSEILARPVRLTDEVTRIIAERIASGVLSPGQQMPSEKELGETFGVSRAVVREAISRLKHDGLIEVRQGVRAFVSANPGGQVFRLEAPGGVDLAALFDLRICTEARAAELAAAHRRSDDLRRMADALAGMKSPVLESDDKVSADAAFHAAIAAASANGYFARLVEFLGEALRAAIGTARRNSARLPGMSALVQTEHEAIFAAIERGEAAQAGQAMTVHLSNARDRLGLAEKTPAG</sequence>
<dbReference type="PANTHER" id="PTHR43537:SF5">
    <property type="entry name" value="UXU OPERON TRANSCRIPTIONAL REGULATOR"/>
    <property type="match status" value="1"/>
</dbReference>
<dbReference type="Proteomes" id="UP000233293">
    <property type="component" value="Unassembled WGS sequence"/>
</dbReference>
<dbReference type="AlphaFoldDB" id="A0A2N3PY22"/>
<keyword evidence="6" id="KW-1185">Reference proteome</keyword>
<dbReference type="CDD" id="cd07377">
    <property type="entry name" value="WHTH_GntR"/>
    <property type="match status" value="1"/>
</dbReference>
<dbReference type="EMBL" id="PIUM01000005">
    <property type="protein sequence ID" value="PKU25307.1"/>
    <property type="molecule type" value="Genomic_DNA"/>
</dbReference>
<dbReference type="InterPro" id="IPR036390">
    <property type="entry name" value="WH_DNA-bd_sf"/>
</dbReference>
<dbReference type="InterPro" id="IPR036388">
    <property type="entry name" value="WH-like_DNA-bd_sf"/>
</dbReference>
<gene>
    <name evidence="5" type="ORF">CWS72_06835</name>
</gene>
<keyword evidence="3" id="KW-0804">Transcription</keyword>
<comment type="caution">
    <text evidence="5">The sequence shown here is derived from an EMBL/GenBank/DDBJ whole genome shotgun (WGS) entry which is preliminary data.</text>
</comment>
<dbReference type="Pfam" id="PF00392">
    <property type="entry name" value="GntR"/>
    <property type="match status" value="1"/>
</dbReference>